<comment type="similarity">
    <text evidence="1">Belongs to the adenylyl cyclase class-3 family.</text>
</comment>
<evidence type="ECO:0000256" key="3">
    <source>
        <dbReference type="SAM" id="Phobius"/>
    </source>
</evidence>
<evidence type="ECO:0000256" key="2">
    <source>
        <dbReference type="SAM" id="MobiDB-lite"/>
    </source>
</evidence>
<accession>K9WF60</accession>
<keyword evidence="3" id="KW-1133">Transmembrane helix</keyword>
<feature type="transmembrane region" description="Helical" evidence="3">
    <location>
        <begin position="435"/>
        <end position="456"/>
    </location>
</feature>
<feature type="transmembrane region" description="Helical" evidence="3">
    <location>
        <begin position="411"/>
        <end position="429"/>
    </location>
</feature>
<dbReference type="PANTHER" id="PTHR43081">
    <property type="entry name" value="ADENYLATE CYCLASE, TERMINAL-DIFFERENTIATION SPECIFIC-RELATED"/>
    <property type="match status" value="1"/>
</dbReference>
<protein>
    <submittedName>
        <fullName evidence="5">Putative transmembrane sensor domain protein</fullName>
    </submittedName>
</protein>
<dbReference type="Pfam" id="PF00211">
    <property type="entry name" value="Guanylate_cyc"/>
    <property type="match status" value="1"/>
</dbReference>
<keyword evidence="3" id="KW-0472">Membrane</keyword>
<dbReference type="SUPFAM" id="SSF55073">
    <property type="entry name" value="Nucleotide cyclase"/>
    <property type="match status" value="1"/>
</dbReference>
<dbReference type="RefSeq" id="WP_015182558.1">
    <property type="nucleotide sequence ID" value="NC_019738.1"/>
</dbReference>
<sequence>MDFHRIRSALSVVFSRLPLSQSRAQRAGDGKPEAEPIVPSPMHPVHPPSASRTLRRKNLFWEWRGVWIVTPTVTGIVITLRLLGWLQPWEWMAFDHYIRTRPLEPKDPRIVIVGINEADLRKVRQWPIPDTLLAQLIEKIKAQNPRAIGLDLYRDLPVKPGHSALVEVFKTTPNLIGIEKVNEQDSDAAVAPPPILAKKQQVGVNNVIVDADGKLRRALLFATKDGQNTDSFGLVLAWMYLNAQGISPQPTPHNPQFIQWGKTIFRPFKPNDGGYVGADDGGYQFVLNYRGPANRFTTVSLSQVLQGEIPADLMRDRIVLIGSTATSLNDFFYTPYSGEHISTSQRTAGVEIHANIISHILSAVLAGRSAIQTWPEPVEGLWILLWSTIGATLTWRWRYVGGVRSLSFHNAASPFLAAGMLVGVTYIAFLRGWWIPVVPPLLALSLGSIIITTYMAHTARQIRHILGRYLNDSVVAEVLENPNGLKIGGECRKITILTSDLRGFTALSEQLKPQEVVKVLNIYLECMADVITYYQGSIDEFIGDGILVLFGTPTTREDDAERAVACAIAMQLAMISVNQKMKQLGFPKLEMGIGINTGEVVEGNIGSEKRTKYSVIGGPVNLAFRIESYTVGGQILVSESTLKEVKPLLRINGHKQVKPKGVKRPITIYDVGGLGGKHNLFLPQEEETFFPLPEEIWLEFHYALLDGKHIGDSLFKGRLIKLSAKGALVRAEREDGHAVPQPLSNIKLTLLRPRNSVEDNRDIYAKVLDKSAEPGSFYIHFTAKPTDIEVLLEALYHRAKTPLDGENGLVSSF</sequence>
<dbReference type="PANTHER" id="PTHR43081:SF1">
    <property type="entry name" value="ADENYLATE CYCLASE, TERMINAL-DIFFERENTIATION SPECIFIC"/>
    <property type="match status" value="1"/>
</dbReference>
<dbReference type="GO" id="GO:0006171">
    <property type="term" value="P:cAMP biosynthetic process"/>
    <property type="evidence" value="ECO:0007669"/>
    <property type="project" value="TreeGrafter"/>
</dbReference>
<dbReference type="EMBL" id="CP003630">
    <property type="protein sequence ID" value="AFZ18409.1"/>
    <property type="molecule type" value="Genomic_DNA"/>
</dbReference>
<name>K9WF60_9CYAN</name>
<dbReference type="InterPro" id="IPR007890">
    <property type="entry name" value="CHASE2"/>
</dbReference>
<dbReference type="GO" id="GO:0035556">
    <property type="term" value="P:intracellular signal transduction"/>
    <property type="evidence" value="ECO:0007669"/>
    <property type="project" value="InterPro"/>
</dbReference>
<dbReference type="PATRIC" id="fig|1173027.3.peg.2874"/>
<feature type="region of interest" description="Disordered" evidence="2">
    <location>
        <begin position="23"/>
        <end position="50"/>
    </location>
</feature>
<dbReference type="CDD" id="cd07302">
    <property type="entry name" value="CHD"/>
    <property type="match status" value="1"/>
</dbReference>
<evidence type="ECO:0000259" key="4">
    <source>
        <dbReference type="PROSITE" id="PS50125"/>
    </source>
</evidence>
<reference evidence="5 6" key="1">
    <citation type="submission" date="2012-06" db="EMBL/GenBank/DDBJ databases">
        <title>Finished chromosome of genome of Microcoleus sp. PCC 7113.</title>
        <authorList>
            <consortium name="US DOE Joint Genome Institute"/>
            <person name="Gugger M."/>
            <person name="Coursin T."/>
            <person name="Rippka R."/>
            <person name="Tandeau De Marsac N."/>
            <person name="Huntemann M."/>
            <person name="Wei C.-L."/>
            <person name="Han J."/>
            <person name="Detter J.C."/>
            <person name="Han C."/>
            <person name="Tapia R."/>
            <person name="Chen A."/>
            <person name="Kyrpides N."/>
            <person name="Mavromatis K."/>
            <person name="Markowitz V."/>
            <person name="Szeto E."/>
            <person name="Ivanova N."/>
            <person name="Pagani I."/>
            <person name="Pati A."/>
            <person name="Goodwin L."/>
            <person name="Nordberg H.P."/>
            <person name="Cantor M.N."/>
            <person name="Hua S.X."/>
            <person name="Woyke T."/>
            <person name="Kerfeld C.A."/>
        </authorList>
    </citation>
    <scope>NUCLEOTIDE SEQUENCE [LARGE SCALE GENOMIC DNA]</scope>
    <source>
        <strain evidence="5 6">PCC 7113</strain>
    </source>
</reference>
<dbReference type="HOGENOM" id="CLU_000445_85_1_3"/>
<evidence type="ECO:0000256" key="1">
    <source>
        <dbReference type="ARBA" id="ARBA00005381"/>
    </source>
</evidence>
<organism evidence="5 6">
    <name type="scientific">Allocoleopsis franciscana PCC 7113</name>
    <dbReference type="NCBI Taxonomy" id="1173027"/>
    <lineage>
        <taxon>Bacteria</taxon>
        <taxon>Bacillati</taxon>
        <taxon>Cyanobacteriota</taxon>
        <taxon>Cyanophyceae</taxon>
        <taxon>Coleofasciculales</taxon>
        <taxon>Coleofasciculaceae</taxon>
        <taxon>Allocoleopsis</taxon>
        <taxon>Allocoleopsis franciscana</taxon>
    </lineage>
</organism>
<dbReference type="SMART" id="SM00044">
    <property type="entry name" value="CYCc"/>
    <property type="match status" value="1"/>
</dbReference>
<dbReference type="eggNOG" id="COG4252">
    <property type="taxonomic scope" value="Bacteria"/>
</dbReference>
<dbReference type="AlphaFoldDB" id="K9WF60"/>
<dbReference type="InterPro" id="IPR029787">
    <property type="entry name" value="Nucleotide_cyclase"/>
</dbReference>
<dbReference type="Proteomes" id="UP000010471">
    <property type="component" value="Chromosome"/>
</dbReference>
<dbReference type="eggNOG" id="COG2114">
    <property type="taxonomic scope" value="Bacteria"/>
</dbReference>
<dbReference type="Gene3D" id="3.30.70.1230">
    <property type="entry name" value="Nucleotide cyclase"/>
    <property type="match status" value="1"/>
</dbReference>
<dbReference type="SMART" id="SM01080">
    <property type="entry name" value="CHASE2"/>
    <property type="match status" value="1"/>
</dbReference>
<feature type="domain" description="Guanylate cyclase" evidence="4">
    <location>
        <begin position="495"/>
        <end position="627"/>
    </location>
</feature>
<dbReference type="STRING" id="1173027.Mic7113_2617"/>
<evidence type="ECO:0000313" key="5">
    <source>
        <dbReference type="EMBL" id="AFZ18409.1"/>
    </source>
</evidence>
<feature type="compositionally biased region" description="Pro residues" evidence="2">
    <location>
        <begin position="38"/>
        <end position="47"/>
    </location>
</feature>
<proteinExistence type="inferred from homology"/>
<evidence type="ECO:0000313" key="6">
    <source>
        <dbReference type="Proteomes" id="UP000010471"/>
    </source>
</evidence>
<dbReference type="PROSITE" id="PS50125">
    <property type="entry name" value="GUANYLATE_CYCLASE_2"/>
    <property type="match status" value="1"/>
</dbReference>
<dbReference type="KEGG" id="mic:Mic7113_2617"/>
<keyword evidence="6" id="KW-1185">Reference proteome</keyword>
<dbReference type="InterPro" id="IPR050697">
    <property type="entry name" value="Adenylyl/Guanylyl_Cyclase_3/4"/>
</dbReference>
<dbReference type="InterPro" id="IPR001054">
    <property type="entry name" value="A/G_cyclase"/>
</dbReference>
<dbReference type="Pfam" id="PF05226">
    <property type="entry name" value="CHASE2"/>
    <property type="match status" value="1"/>
</dbReference>
<dbReference type="GO" id="GO:0004016">
    <property type="term" value="F:adenylate cyclase activity"/>
    <property type="evidence" value="ECO:0007669"/>
    <property type="project" value="UniProtKB-ARBA"/>
</dbReference>
<gene>
    <name evidence="5" type="ORF">Mic7113_2617</name>
</gene>
<keyword evidence="3 5" id="KW-0812">Transmembrane</keyword>